<dbReference type="SUPFAM" id="SSF46785">
    <property type="entry name" value="Winged helix' DNA-binding domain"/>
    <property type="match status" value="1"/>
</dbReference>
<dbReference type="CDD" id="cd00090">
    <property type="entry name" value="HTH_ARSR"/>
    <property type="match status" value="1"/>
</dbReference>
<dbReference type="EMBL" id="JAMQCR010000002">
    <property type="protein sequence ID" value="MCM2534791.1"/>
    <property type="molecule type" value="Genomic_DNA"/>
</dbReference>
<dbReference type="NCBIfam" id="NF005061">
    <property type="entry name" value="PRK06474.1"/>
    <property type="match status" value="1"/>
</dbReference>
<dbReference type="InterPro" id="IPR036388">
    <property type="entry name" value="WH-like_DNA-bd_sf"/>
</dbReference>
<protein>
    <submittedName>
        <fullName evidence="2">Helix-turn-helix domain-containing protein</fullName>
    </submittedName>
</protein>
<keyword evidence="3" id="KW-1185">Reference proteome</keyword>
<accession>A0ABT0WEP4</accession>
<dbReference type="Proteomes" id="UP001523262">
    <property type="component" value="Unassembled WGS sequence"/>
</dbReference>
<gene>
    <name evidence="2" type="ORF">NDK43_23670</name>
</gene>
<sequence length="180" mass="20699">MKKESKADLMLHPVRFRIVQCLLGGKERTVQEISSDLSDIPQATLYRQINKLIDGGLINVVDQRQVRGTVEKTLALHSTMAISKEDLEIMSRDEHMHTFLMFVASLVDDYDRYLQKEEINLLEDGVSFRKATLYLSDDEFVAIIKTIREAIESAVSNQPSDRRRRRIFTNIIMPDGEEGK</sequence>
<dbReference type="InterPro" id="IPR011991">
    <property type="entry name" value="ArsR-like_HTH"/>
</dbReference>
<evidence type="ECO:0000313" key="2">
    <source>
        <dbReference type="EMBL" id="MCM2534791.1"/>
    </source>
</evidence>
<evidence type="ECO:0000256" key="1">
    <source>
        <dbReference type="ARBA" id="ARBA00023125"/>
    </source>
</evidence>
<proteinExistence type="predicted"/>
<evidence type="ECO:0000313" key="3">
    <source>
        <dbReference type="Proteomes" id="UP001523262"/>
    </source>
</evidence>
<organism evidence="2 3">
    <name type="scientific">Neobacillus pocheonensis</name>
    <dbReference type="NCBI Taxonomy" id="363869"/>
    <lineage>
        <taxon>Bacteria</taxon>
        <taxon>Bacillati</taxon>
        <taxon>Bacillota</taxon>
        <taxon>Bacilli</taxon>
        <taxon>Bacillales</taxon>
        <taxon>Bacillaceae</taxon>
        <taxon>Neobacillus</taxon>
    </lineage>
</organism>
<dbReference type="Gene3D" id="6.10.140.2180">
    <property type="match status" value="1"/>
</dbReference>
<name>A0ABT0WEP4_9BACI</name>
<keyword evidence="1" id="KW-0238">DNA-binding</keyword>
<dbReference type="Gene3D" id="1.10.10.10">
    <property type="entry name" value="Winged helix-like DNA-binding domain superfamily/Winged helix DNA-binding domain"/>
    <property type="match status" value="1"/>
</dbReference>
<reference evidence="2 3" key="1">
    <citation type="submission" date="2022-06" db="EMBL/GenBank/DDBJ databases">
        <authorList>
            <person name="Jeon C.O."/>
        </authorList>
    </citation>
    <scope>NUCLEOTIDE SEQUENCE [LARGE SCALE GENOMIC DNA]</scope>
    <source>
        <strain evidence="2 3">KCTC 13943</strain>
    </source>
</reference>
<dbReference type="InterPro" id="IPR036390">
    <property type="entry name" value="WH_DNA-bd_sf"/>
</dbReference>
<comment type="caution">
    <text evidence="2">The sequence shown here is derived from an EMBL/GenBank/DDBJ whole genome shotgun (WGS) entry which is preliminary data.</text>
</comment>
<dbReference type="Pfam" id="PF12840">
    <property type="entry name" value="HTH_20"/>
    <property type="match status" value="1"/>
</dbReference>